<sequence>MAVYNAEWKEVIGANICQMSFQA</sequence>
<proteinExistence type="predicted"/>
<accession>A0A093VAL9</accession>
<organism evidence="1">
    <name type="scientific">Talaromyces marneffei PM1</name>
    <dbReference type="NCBI Taxonomy" id="1077442"/>
    <lineage>
        <taxon>Eukaryota</taxon>
        <taxon>Fungi</taxon>
        <taxon>Dikarya</taxon>
        <taxon>Ascomycota</taxon>
        <taxon>Pezizomycotina</taxon>
        <taxon>Eurotiomycetes</taxon>
        <taxon>Eurotiomycetidae</taxon>
        <taxon>Eurotiales</taxon>
        <taxon>Trichocomaceae</taxon>
        <taxon>Talaromyces</taxon>
        <taxon>Talaromyces sect. Talaromyces</taxon>
    </lineage>
</organism>
<name>A0A093VAL9_TALMA</name>
<dbReference type="HOGENOM" id="CLU_3423342_0_0_1"/>
<comment type="caution">
    <text evidence="1">The sequence shown here is derived from an EMBL/GenBank/DDBJ whole genome shotgun (WGS) entry which is preliminary data.</text>
</comment>
<reference evidence="1" key="1">
    <citation type="journal article" date="2014" name="PLoS Genet.">
        <title>Signature Gene Expression Reveals Novel Clues to the Molecular Mechanisms of Dimorphic Transition in Penicillium marneffei.</title>
        <authorList>
            <person name="Yang E."/>
            <person name="Wang G."/>
            <person name="Cai J."/>
            <person name="Woo P.C."/>
            <person name="Lau S.K."/>
            <person name="Yuen K.-Y."/>
            <person name="Chow W.-N."/>
            <person name="Lin X."/>
        </authorList>
    </citation>
    <scope>NUCLEOTIDE SEQUENCE [LARGE SCALE GENOMIC DNA]</scope>
    <source>
        <strain evidence="1">PM1</strain>
    </source>
</reference>
<gene>
    <name evidence="1" type="ORF">GQ26_0091930</name>
</gene>
<dbReference type="AlphaFoldDB" id="A0A093VAL9"/>
<evidence type="ECO:0000313" key="1">
    <source>
        <dbReference type="EMBL" id="KFX49582.1"/>
    </source>
</evidence>
<dbReference type="EMBL" id="JPOX01000009">
    <property type="protein sequence ID" value="KFX49582.1"/>
    <property type="molecule type" value="Genomic_DNA"/>
</dbReference>
<protein>
    <submittedName>
        <fullName evidence="1">Uncharacterized protein</fullName>
    </submittedName>
</protein>